<evidence type="ECO:0000313" key="2">
    <source>
        <dbReference type="Proteomes" id="UP001419268"/>
    </source>
</evidence>
<dbReference type="Proteomes" id="UP001419268">
    <property type="component" value="Unassembled WGS sequence"/>
</dbReference>
<reference evidence="1 2" key="1">
    <citation type="submission" date="2024-01" db="EMBL/GenBank/DDBJ databases">
        <title>Genome assemblies of Stephania.</title>
        <authorList>
            <person name="Yang L."/>
        </authorList>
    </citation>
    <scope>NUCLEOTIDE SEQUENCE [LARGE SCALE GENOMIC DNA]</scope>
    <source>
        <strain evidence="1">JXDWG</strain>
        <tissue evidence="1">Leaf</tissue>
    </source>
</reference>
<name>A0AAP0HFE0_9MAGN</name>
<proteinExistence type="predicted"/>
<gene>
    <name evidence="1" type="ORF">Scep_029208</name>
</gene>
<accession>A0AAP0HFE0</accession>
<dbReference type="AlphaFoldDB" id="A0AAP0HFE0"/>
<sequence length="85" mass="9704">MGALVSNMISITCLSVVIIKKNPKENYKDLQHIQTKKKENEHKFVELSLMSKSRATTFPPRNQIWLQLLILITTTTTTTTSSRLT</sequence>
<comment type="caution">
    <text evidence="1">The sequence shown here is derived from an EMBL/GenBank/DDBJ whole genome shotgun (WGS) entry which is preliminary data.</text>
</comment>
<dbReference type="EMBL" id="JBBNAG010000013">
    <property type="protein sequence ID" value="KAK9082737.1"/>
    <property type="molecule type" value="Genomic_DNA"/>
</dbReference>
<evidence type="ECO:0000313" key="1">
    <source>
        <dbReference type="EMBL" id="KAK9082737.1"/>
    </source>
</evidence>
<organism evidence="1 2">
    <name type="scientific">Stephania cephalantha</name>
    <dbReference type="NCBI Taxonomy" id="152367"/>
    <lineage>
        <taxon>Eukaryota</taxon>
        <taxon>Viridiplantae</taxon>
        <taxon>Streptophyta</taxon>
        <taxon>Embryophyta</taxon>
        <taxon>Tracheophyta</taxon>
        <taxon>Spermatophyta</taxon>
        <taxon>Magnoliopsida</taxon>
        <taxon>Ranunculales</taxon>
        <taxon>Menispermaceae</taxon>
        <taxon>Menispermoideae</taxon>
        <taxon>Cissampelideae</taxon>
        <taxon>Stephania</taxon>
    </lineage>
</organism>
<protein>
    <submittedName>
        <fullName evidence="1">Uncharacterized protein</fullName>
    </submittedName>
</protein>
<keyword evidence="2" id="KW-1185">Reference proteome</keyword>